<gene>
    <name evidence="4" type="ORF">FHR04_12080</name>
    <name evidence="3" type="ORF">HNQ04_002401</name>
</gene>
<comment type="caution">
    <text evidence="4">The sequence shown here is derived from an EMBL/GenBank/DDBJ whole genome shotgun (WGS) entry which is preliminary data.</text>
</comment>
<dbReference type="EMBL" id="VDMO01000012">
    <property type="protein sequence ID" value="TNM70635.1"/>
    <property type="molecule type" value="Genomic_DNA"/>
</dbReference>
<keyword evidence="2" id="KW-0732">Signal</keyword>
<evidence type="ECO:0000256" key="2">
    <source>
        <dbReference type="SAM" id="SignalP"/>
    </source>
</evidence>
<evidence type="ECO:0000256" key="1">
    <source>
        <dbReference type="SAM" id="MobiDB-lite"/>
    </source>
</evidence>
<dbReference type="RefSeq" id="WP_139403647.1">
    <property type="nucleotide sequence ID" value="NZ_JACHEW010000011.1"/>
</dbReference>
<dbReference type="AlphaFoldDB" id="A0A5C4Y4B1"/>
<proteinExistence type="predicted"/>
<keyword evidence="6" id="KW-1185">Reference proteome</keyword>
<dbReference type="Proteomes" id="UP000313988">
    <property type="component" value="Unassembled WGS sequence"/>
</dbReference>
<protein>
    <submittedName>
        <fullName evidence="4">Uncharacterized protein</fullName>
    </submittedName>
</protein>
<accession>A0A5C4Y4B1</accession>
<reference evidence="4 5" key="1">
    <citation type="submission" date="2019-06" db="EMBL/GenBank/DDBJ databases">
        <title>Genome sequence of Deinococcus radiopugnans ATCC 19172.</title>
        <authorList>
            <person name="Maclea K.S."/>
            <person name="Maynard C.R."/>
        </authorList>
    </citation>
    <scope>NUCLEOTIDE SEQUENCE [LARGE SCALE GENOMIC DNA]</scope>
    <source>
        <strain evidence="4 5">ATCC 19172</strain>
    </source>
</reference>
<feature type="chain" id="PRO_5022927345" evidence="2">
    <location>
        <begin position="19"/>
        <end position="295"/>
    </location>
</feature>
<dbReference type="Proteomes" id="UP000629870">
    <property type="component" value="Unassembled WGS sequence"/>
</dbReference>
<evidence type="ECO:0000313" key="3">
    <source>
        <dbReference type="EMBL" id="MBB6017139.1"/>
    </source>
</evidence>
<feature type="signal peptide" evidence="2">
    <location>
        <begin position="1"/>
        <end position="18"/>
    </location>
</feature>
<sequence>MNRLTSLLALLAVSTTFAQPSPVPSPADLARERELTQRALGSDYGPSGIQVKLLVGQLPPQPLGPLPGLPSGRLVGSVIRTSSGPELPNSQTIFFDSSASPAQVRAGLQSALKTLGWTPFKGDFGPSQEGGFQSAEDMGSLAYYRLEQLVSFSAYIGRAGGMTQVTLNLNKNRNLREEIQFRERSDAGSRSNLPVLRPPGGTTVQPSGGGGGGGSWSSFASVQSSLNAVQLLDAYGVQLKAAGWIPLNRSTTGKTVTSLWRFVDQDKNTLTGVLTLQETAPGRYSAQLASLAFRN</sequence>
<dbReference type="OrthoDB" id="70077at2"/>
<reference evidence="3 6" key="2">
    <citation type="submission" date="2020-08" db="EMBL/GenBank/DDBJ databases">
        <title>Genomic Encyclopedia of Type Strains, Phase IV (KMG-IV): sequencing the most valuable type-strain genomes for metagenomic binning, comparative biology and taxonomic classification.</title>
        <authorList>
            <person name="Goeker M."/>
        </authorList>
    </citation>
    <scope>NUCLEOTIDE SEQUENCE [LARGE SCALE GENOMIC DNA]</scope>
    <source>
        <strain evidence="3 6">DSM 12027</strain>
    </source>
</reference>
<feature type="region of interest" description="Disordered" evidence="1">
    <location>
        <begin position="181"/>
        <end position="215"/>
    </location>
</feature>
<name>A0A5C4Y4B1_9DEIO</name>
<evidence type="ECO:0000313" key="4">
    <source>
        <dbReference type="EMBL" id="TNM70635.1"/>
    </source>
</evidence>
<dbReference type="EMBL" id="JACHEW010000011">
    <property type="protein sequence ID" value="MBB6017139.1"/>
    <property type="molecule type" value="Genomic_DNA"/>
</dbReference>
<evidence type="ECO:0000313" key="6">
    <source>
        <dbReference type="Proteomes" id="UP000629870"/>
    </source>
</evidence>
<organism evidence="4 5">
    <name type="scientific">Deinococcus radiopugnans ATCC 19172</name>
    <dbReference type="NCBI Taxonomy" id="585398"/>
    <lineage>
        <taxon>Bacteria</taxon>
        <taxon>Thermotogati</taxon>
        <taxon>Deinococcota</taxon>
        <taxon>Deinococci</taxon>
        <taxon>Deinococcales</taxon>
        <taxon>Deinococcaceae</taxon>
        <taxon>Deinococcus</taxon>
    </lineage>
</organism>
<evidence type="ECO:0000313" key="5">
    <source>
        <dbReference type="Proteomes" id="UP000313988"/>
    </source>
</evidence>